<dbReference type="Pfam" id="PF04076">
    <property type="entry name" value="BOF"/>
    <property type="match status" value="1"/>
</dbReference>
<name>A0AAW6RJ86_9BURK</name>
<evidence type="ECO:0000256" key="1">
    <source>
        <dbReference type="ARBA" id="ARBA00022729"/>
    </source>
</evidence>
<comment type="caution">
    <text evidence="3">The sequence shown here is derived from an EMBL/GenBank/DDBJ whole genome shotgun (WGS) entry which is preliminary data.</text>
</comment>
<feature type="chain" id="PRO_5043790080" evidence="2">
    <location>
        <begin position="23"/>
        <end position="116"/>
    </location>
</feature>
<organism evidence="3 4">
    <name type="scientific">Ottowia cancrivicina</name>
    <dbReference type="NCBI Taxonomy" id="3040346"/>
    <lineage>
        <taxon>Bacteria</taxon>
        <taxon>Pseudomonadati</taxon>
        <taxon>Pseudomonadota</taxon>
        <taxon>Betaproteobacteria</taxon>
        <taxon>Burkholderiales</taxon>
        <taxon>Comamonadaceae</taxon>
        <taxon>Ottowia</taxon>
    </lineage>
</organism>
<dbReference type="SUPFAM" id="SSF101756">
    <property type="entry name" value="Hypothetical protein YgiW"/>
    <property type="match status" value="1"/>
</dbReference>
<accession>A0AAW6RJ86</accession>
<gene>
    <name evidence="3" type="ORF">QB898_02410</name>
</gene>
<protein>
    <submittedName>
        <fullName evidence="3">NirD/YgiW/YdeI family stress tolerance protein</fullName>
    </submittedName>
</protein>
<sequence>MKKTALALALMAAAAASFAQYAGPGSTPAPASVQAILAHPVDDQHVTLRGKIVRQLRGDKYIFSDGTGEIRVDIDGHLFPQGQPIAASTTVEIVGEVDADVMETTEIDVDALRIVQ</sequence>
<dbReference type="InterPro" id="IPR005220">
    <property type="entry name" value="CarO-like"/>
</dbReference>
<feature type="signal peptide" evidence="2">
    <location>
        <begin position="1"/>
        <end position="22"/>
    </location>
</feature>
<dbReference type="PANTHER" id="PTHR36571:SF1">
    <property type="entry name" value="PROTEIN YGIW"/>
    <property type="match status" value="1"/>
</dbReference>
<reference evidence="3 4" key="1">
    <citation type="submission" date="2023-04" db="EMBL/GenBank/DDBJ databases">
        <title>Ottowia paracancer sp. nov., isolated from human stomach.</title>
        <authorList>
            <person name="Song Y."/>
        </authorList>
    </citation>
    <scope>NUCLEOTIDE SEQUENCE [LARGE SCALE GENOMIC DNA]</scope>
    <source>
        <strain evidence="3 4">10c7w1</strain>
    </source>
</reference>
<dbReference type="Gene3D" id="2.40.50.200">
    <property type="entry name" value="Bacterial OB-fold"/>
    <property type="match status" value="1"/>
</dbReference>
<dbReference type="NCBIfam" id="NF033674">
    <property type="entry name" value="stress_OB_fold"/>
    <property type="match status" value="1"/>
</dbReference>
<keyword evidence="1 2" id="KW-0732">Signal</keyword>
<evidence type="ECO:0000313" key="3">
    <source>
        <dbReference type="EMBL" id="MDG9698584.1"/>
    </source>
</evidence>
<evidence type="ECO:0000313" key="4">
    <source>
        <dbReference type="Proteomes" id="UP001237156"/>
    </source>
</evidence>
<evidence type="ECO:0000256" key="2">
    <source>
        <dbReference type="SAM" id="SignalP"/>
    </source>
</evidence>
<dbReference type="AlphaFoldDB" id="A0AAW6RJ86"/>
<dbReference type="InterPro" id="IPR036700">
    <property type="entry name" value="BOBF_sf"/>
</dbReference>
<dbReference type="Proteomes" id="UP001237156">
    <property type="component" value="Unassembled WGS sequence"/>
</dbReference>
<proteinExistence type="predicted"/>
<dbReference type="RefSeq" id="WP_050715730.1">
    <property type="nucleotide sequence ID" value="NZ_JARVII010000003.1"/>
</dbReference>
<dbReference type="PANTHER" id="PTHR36571">
    <property type="entry name" value="PROTEIN YGIW"/>
    <property type="match status" value="1"/>
</dbReference>
<keyword evidence="4" id="KW-1185">Reference proteome</keyword>
<dbReference type="EMBL" id="JARVII010000003">
    <property type="protein sequence ID" value="MDG9698584.1"/>
    <property type="molecule type" value="Genomic_DNA"/>
</dbReference>